<dbReference type="Proteomes" id="UP001177140">
    <property type="component" value="Unassembled WGS sequence"/>
</dbReference>
<reference evidence="1" key="1">
    <citation type="submission" date="2022-03" db="EMBL/GenBank/DDBJ databases">
        <title>A functionally conserved STORR gene fusion in Papaver species that diverged 16.8 million years ago.</title>
        <authorList>
            <person name="Catania T."/>
        </authorList>
    </citation>
    <scope>NUCLEOTIDE SEQUENCE</scope>
    <source>
        <strain evidence="1">S-191538</strain>
    </source>
</reference>
<dbReference type="AlphaFoldDB" id="A0AA41V6Y2"/>
<keyword evidence="2" id="KW-1185">Reference proteome</keyword>
<feature type="non-terminal residue" evidence="1">
    <location>
        <position position="1"/>
    </location>
</feature>
<feature type="non-terminal residue" evidence="1">
    <location>
        <position position="58"/>
    </location>
</feature>
<proteinExistence type="predicted"/>
<name>A0AA41V6Y2_PAPNU</name>
<protein>
    <submittedName>
        <fullName evidence="1">Uncharacterized protein</fullName>
    </submittedName>
</protein>
<gene>
    <name evidence="1" type="ORF">MKW94_030636</name>
</gene>
<organism evidence="1 2">
    <name type="scientific">Papaver nudicaule</name>
    <name type="common">Iceland poppy</name>
    <dbReference type="NCBI Taxonomy" id="74823"/>
    <lineage>
        <taxon>Eukaryota</taxon>
        <taxon>Viridiplantae</taxon>
        <taxon>Streptophyta</taxon>
        <taxon>Embryophyta</taxon>
        <taxon>Tracheophyta</taxon>
        <taxon>Spermatophyta</taxon>
        <taxon>Magnoliopsida</taxon>
        <taxon>Ranunculales</taxon>
        <taxon>Papaveraceae</taxon>
        <taxon>Papaveroideae</taxon>
        <taxon>Papaver</taxon>
    </lineage>
</organism>
<dbReference type="EMBL" id="JAJJMA010129969">
    <property type="protein sequence ID" value="MCL7033036.1"/>
    <property type="molecule type" value="Genomic_DNA"/>
</dbReference>
<evidence type="ECO:0000313" key="1">
    <source>
        <dbReference type="EMBL" id="MCL7033036.1"/>
    </source>
</evidence>
<sequence length="58" mass="6711">PRAKSLYNKKVMHKDAVALVKHVLTCLKYQTQDEEQQESYFTDSSVLDTAIRFGTTEF</sequence>
<accession>A0AA41V6Y2</accession>
<evidence type="ECO:0000313" key="2">
    <source>
        <dbReference type="Proteomes" id="UP001177140"/>
    </source>
</evidence>
<comment type="caution">
    <text evidence="1">The sequence shown here is derived from an EMBL/GenBank/DDBJ whole genome shotgun (WGS) entry which is preliminary data.</text>
</comment>